<reference evidence="4 5" key="2">
    <citation type="submission" date="2018-10" db="EMBL/GenBank/DDBJ databases">
        <authorList>
            <consortium name="Pathogen Informatics"/>
        </authorList>
    </citation>
    <scope>NUCLEOTIDE SEQUENCE [LARGE SCALE GENOMIC DNA]</scope>
</reference>
<dbReference type="InterPro" id="IPR057475">
    <property type="entry name" value="CUT_C"/>
</dbReference>
<evidence type="ECO:0000256" key="1">
    <source>
        <dbReference type="SAM" id="SignalP"/>
    </source>
</evidence>
<protein>
    <submittedName>
        <fullName evidence="6">VWFA domain-containing protein</fullName>
    </submittedName>
</protein>
<dbReference type="Pfam" id="PF00092">
    <property type="entry name" value="VWA"/>
    <property type="match status" value="1"/>
</dbReference>
<dbReference type="WBParaSite" id="EVEC_0000187701-mRNA-1">
    <property type="protein sequence ID" value="EVEC_0000187701-mRNA-1"/>
    <property type="gene ID" value="EVEC_0000187701"/>
</dbReference>
<feature type="domain" description="VWFA" evidence="2">
    <location>
        <begin position="36"/>
        <end position="212"/>
    </location>
</feature>
<keyword evidence="1" id="KW-0732">Signal</keyword>
<feature type="domain" description="ZP" evidence="3">
    <location>
        <begin position="199"/>
        <end position="436"/>
    </location>
</feature>
<dbReference type="InterPro" id="IPR001507">
    <property type="entry name" value="ZP_dom"/>
</dbReference>
<dbReference type="Proteomes" id="UP000274131">
    <property type="component" value="Unassembled WGS sequence"/>
</dbReference>
<dbReference type="SMART" id="SM00241">
    <property type="entry name" value="ZP"/>
    <property type="match status" value="1"/>
</dbReference>
<dbReference type="Pfam" id="PF25057">
    <property type="entry name" value="CUT_N"/>
    <property type="match status" value="1"/>
</dbReference>
<evidence type="ECO:0000313" key="6">
    <source>
        <dbReference type="WBParaSite" id="EVEC_0000187701-mRNA-1"/>
    </source>
</evidence>
<feature type="chain" id="PRO_5043122466" evidence="1">
    <location>
        <begin position="17"/>
        <end position="436"/>
    </location>
</feature>
<dbReference type="InterPro" id="IPR056953">
    <property type="entry name" value="CUT_N"/>
</dbReference>
<dbReference type="InterPro" id="IPR002035">
    <property type="entry name" value="VWF_A"/>
</dbReference>
<evidence type="ECO:0000259" key="2">
    <source>
        <dbReference type="PROSITE" id="PS50234"/>
    </source>
</evidence>
<dbReference type="OrthoDB" id="6132182at2759"/>
<dbReference type="InterPro" id="IPR050525">
    <property type="entry name" value="ECM_Assembly_Org"/>
</dbReference>
<dbReference type="Gene3D" id="3.40.50.410">
    <property type="entry name" value="von Willebrand factor, type A domain"/>
    <property type="match status" value="1"/>
</dbReference>
<evidence type="ECO:0000313" key="5">
    <source>
        <dbReference type="Proteomes" id="UP000274131"/>
    </source>
</evidence>
<dbReference type="SMART" id="SM00327">
    <property type="entry name" value="VWA"/>
    <property type="match status" value="1"/>
</dbReference>
<dbReference type="PANTHER" id="PTHR24020">
    <property type="entry name" value="COLLAGEN ALPHA"/>
    <property type="match status" value="1"/>
</dbReference>
<evidence type="ECO:0000313" key="4">
    <source>
        <dbReference type="EMBL" id="VDD86442.1"/>
    </source>
</evidence>
<dbReference type="CDD" id="cd01450">
    <property type="entry name" value="vWFA_subfamily_ECM"/>
    <property type="match status" value="1"/>
</dbReference>
<dbReference type="PRINTS" id="PR00453">
    <property type="entry name" value="VWFADOMAIN"/>
</dbReference>
<reference evidence="6" key="1">
    <citation type="submission" date="2017-02" db="UniProtKB">
        <authorList>
            <consortium name="WormBaseParasite"/>
        </authorList>
    </citation>
    <scope>IDENTIFICATION</scope>
</reference>
<dbReference type="STRING" id="51028.A0A0N4UWK3"/>
<dbReference type="Pfam" id="PF25301">
    <property type="entry name" value="CUT_C"/>
    <property type="match status" value="1"/>
</dbReference>
<dbReference type="PANTHER" id="PTHR24020:SF84">
    <property type="entry name" value="VWFA DOMAIN-CONTAINING PROTEIN"/>
    <property type="match status" value="1"/>
</dbReference>
<feature type="signal peptide" evidence="1">
    <location>
        <begin position="1"/>
        <end position="16"/>
    </location>
</feature>
<dbReference type="AlphaFoldDB" id="A0A0N4UWK3"/>
<dbReference type="InterPro" id="IPR036465">
    <property type="entry name" value="vWFA_dom_sf"/>
</dbReference>
<keyword evidence="5" id="KW-1185">Reference proteome</keyword>
<sequence>MLLLYIFGLILSGTYGVDYEDNDLAKVCRPIDRQLDLLFVLDGSGSVSGSTFSTQMQMLNRIVEMVDIGTEKTQIAVMQYSSYTRVEFGFSTHQTKDNLKNALGKIRHLSGTTKTGKALDKALHLFKHDTSSGARRDQEDVAQVAVVVTDGHSHDDPVPAAQRLRQAGVQILTLGIGAHINMGELFDITGDESLAFQNLTSQNSLDQFVNQFKKIAVGELCKFARGAHGAEIICNSDSIDIRVSTVNPFYGHLYVANQFTHSECVAKAENLSTEVYLPLSLTSCNIQKQSMIAKICHLITHLFYYSNHSIRMPCSYKISSRNSDQCRIEDTRVGETVIHSWECDKSVFDTYQSMLIHSCIIINVISGENKTLVDENGCSIDPAVMDSPEYVEPLTAFAVGKSVKFPDSSLIQYQCHLRFCDRLLGECDAILVTICF</sequence>
<dbReference type="PROSITE" id="PS51034">
    <property type="entry name" value="ZP_2"/>
    <property type="match status" value="1"/>
</dbReference>
<dbReference type="SUPFAM" id="SSF53300">
    <property type="entry name" value="vWA-like"/>
    <property type="match status" value="1"/>
</dbReference>
<dbReference type="EMBL" id="UXUI01007234">
    <property type="protein sequence ID" value="VDD86442.1"/>
    <property type="molecule type" value="Genomic_DNA"/>
</dbReference>
<dbReference type="PROSITE" id="PS50234">
    <property type="entry name" value="VWFA"/>
    <property type="match status" value="1"/>
</dbReference>
<name>A0A0N4UWK3_ENTVE</name>
<gene>
    <name evidence="4" type="ORF">EVEC_LOCUS1585</name>
</gene>
<evidence type="ECO:0000259" key="3">
    <source>
        <dbReference type="PROSITE" id="PS51034"/>
    </source>
</evidence>
<organism evidence="6">
    <name type="scientific">Enterobius vermicularis</name>
    <name type="common">Human pinworm</name>
    <dbReference type="NCBI Taxonomy" id="51028"/>
    <lineage>
        <taxon>Eukaryota</taxon>
        <taxon>Metazoa</taxon>
        <taxon>Ecdysozoa</taxon>
        <taxon>Nematoda</taxon>
        <taxon>Chromadorea</taxon>
        <taxon>Rhabditida</taxon>
        <taxon>Spirurina</taxon>
        <taxon>Oxyuridomorpha</taxon>
        <taxon>Oxyuroidea</taxon>
        <taxon>Oxyuridae</taxon>
        <taxon>Enterobius</taxon>
    </lineage>
</organism>
<proteinExistence type="predicted"/>
<accession>A0A0N4UWK3</accession>